<sequence>MKNTSIGTWAYNVGPYGESPIPFDTVGKTLSELKFDGLELGGFNGYPNPGNHPEKEHRDGLKEKMTNWGLSFSGFAQDLWSEQLLNTDDQSKYISSFKSNVNFAVDLGIKGVRVDCVQPPTIHAEADFDTLFNRLTKTWDTCINYAADKGIYVTWEFEPGFAFNKPSYILKVLDKLQYDNFGLMYDTCHGQMMGVIGVRQEGEKEVVGNQMELIKKFSGRINHIHLIDSDNTCHKDDKGNDETSAHPPFGEGILNFDEIVPELAKEDVGHDWWTVDLCFWPEAWVATEKCKNALDKLVSKYG</sequence>
<evidence type="ECO:0000313" key="2">
    <source>
        <dbReference type="EMBL" id="SUZ60460.1"/>
    </source>
</evidence>
<dbReference type="InterPro" id="IPR050312">
    <property type="entry name" value="IolE/XylAMocC-like"/>
</dbReference>
<dbReference type="AlphaFoldDB" id="A0A381P0T3"/>
<gene>
    <name evidence="2" type="ORF">METZ01_LOCUS13314</name>
</gene>
<dbReference type="Gene3D" id="3.20.20.150">
    <property type="entry name" value="Divalent-metal-dependent TIM barrel enzymes"/>
    <property type="match status" value="1"/>
</dbReference>
<organism evidence="2">
    <name type="scientific">marine metagenome</name>
    <dbReference type="NCBI Taxonomy" id="408172"/>
    <lineage>
        <taxon>unclassified sequences</taxon>
        <taxon>metagenomes</taxon>
        <taxon>ecological metagenomes</taxon>
    </lineage>
</organism>
<feature type="domain" description="Xylose isomerase-like TIM barrel" evidence="1">
    <location>
        <begin position="30"/>
        <end position="272"/>
    </location>
</feature>
<proteinExistence type="predicted"/>
<name>A0A381P0T3_9ZZZZ</name>
<dbReference type="InterPro" id="IPR036237">
    <property type="entry name" value="Xyl_isomerase-like_sf"/>
</dbReference>
<dbReference type="PANTHER" id="PTHR12110:SF21">
    <property type="entry name" value="XYLOSE ISOMERASE-LIKE TIM BARREL DOMAIN-CONTAINING PROTEIN"/>
    <property type="match status" value="1"/>
</dbReference>
<dbReference type="SUPFAM" id="SSF51658">
    <property type="entry name" value="Xylose isomerase-like"/>
    <property type="match status" value="1"/>
</dbReference>
<dbReference type="PANTHER" id="PTHR12110">
    <property type="entry name" value="HYDROXYPYRUVATE ISOMERASE"/>
    <property type="match status" value="1"/>
</dbReference>
<reference evidence="2" key="1">
    <citation type="submission" date="2018-05" db="EMBL/GenBank/DDBJ databases">
        <authorList>
            <person name="Lanie J.A."/>
            <person name="Ng W.-L."/>
            <person name="Kazmierczak K.M."/>
            <person name="Andrzejewski T.M."/>
            <person name="Davidsen T.M."/>
            <person name="Wayne K.J."/>
            <person name="Tettelin H."/>
            <person name="Glass J.I."/>
            <person name="Rusch D."/>
            <person name="Podicherti R."/>
            <person name="Tsui H.-C.T."/>
            <person name="Winkler M.E."/>
        </authorList>
    </citation>
    <scope>NUCLEOTIDE SEQUENCE</scope>
</reference>
<dbReference type="Pfam" id="PF01261">
    <property type="entry name" value="AP_endonuc_2"/>
    <property type="match status" value="1"/>
</dbReference>
<accession>A0A381P0T3</accession>
<dbReference type="EMBL" id="UINC01000744">
    <property type="protein sequence ID" value="SUZ60460.1"/>
    <property type="molecule type" value="Genomic_DNA"/>
</dbReference>
<protein>
    <recommendedName>
        <fullName evidence="1">Xylose isomerase-like TIM barrel domain-containing protein</fullName>
    </recommendedName>
</protein>
<dbReference type="InterPro" id="IPR013022">
    <property type="entry name" value="Xyl_isomerase-like_TIM-brl"/>
</dbReference>
<evidence type="ECO:0000259" key="1">
    <source>
        <dbReference type="Pfam" id="PF01261"/>
    </source>
</evidence>